<proteinExistence type="predicted"/>
<feature type="coiled-coil region" evidence="1">
    <location>
        <begin position="525"/>
        <end position="587"/>
    </location>
</feature>
<sequence>YSAIQQFSKSFTKTFFERITSLLQTHFIYCDLLYHIVDDLQSQKPNPTVFICETSILHQMYTLLQNNKTLETIVPLMWTIVLVIPTLVTKQKTFDESRSLSLVQICNLFKMIVNDWSGFVLDHEDHGKTEEKREYHNGAIRQSLRACLREFCRTCYALMPCTFISQINHPETPKKTVQMVEQFLLDVPFHPFLLHGSDPIDTDPDYWLRNHPLDVLMKYKCHDDQKSDGQPVTSISRLSIHSDEDVQFDSNYAQSSMADLDRMFHDHTPRQVWWQRLITLQSWIYIFFTNESHHIKRDVQFTSDVSHLQRNLLLCRNELLYERYLRREMQLHVNDLKNDRMDNWLNESRVHTMNKKIKQQVLEIQRLQEQVIIWRKTDLDSRNKVHHFDDVLTHQINTLESNQRKLTEENLNLNEYIDTLKYQMQKLDKELQEKRDMIYQLKTQQTENLSRIEKYKEKESHTERLMEEVHLWERSHSEFLATSKQNEELIQGIVFRDKINDAITTKLDKTREKIHQISSSLHTNNALIQDLKKEAKDSNELLRREKTLLEHQCMLGQEKVQAVQTKYDRLKALNLALQRKIIDMRSEQESKQNTS</sequence>
<keyword evidence="3" id="KW-1185">Reference proteome</keyword>
<evidence type="ECO:0000313" key="2">
    <source>
        <dbReference type="EMBL" id="KAL0490444.1"/>
    </source>
</evidence>
<feature type="coiled-coil region" evidence="1">
    <location>
        <begin position="396"/>
        <end position="444"/>
    </location>
</feature>
<dbReference type="EMBL" id="JAOPGA020001688">
    <property type="protein sequence ID" value="KAL0490444.1"/>
    <property type="molecule type" value="Genomic_DNA"/>
</dbReference>
<dbReference type="GO" id="GO:0051726">
    <property type="term" value="P:regulation of cell cycle"/>
    <property type="evidence" value="ECO:0007669"/>
    <property type="project" value="TreeGrafter"/>
</dbReference>
<gene>
    <name evidence="2" type="ORF">AKO1_009508</name>
</gene>
<dbReference type="GO" id="GO:0032007">
    <property type="term" value="P:negative regulation of TOR signaling"/>
    <property type="evidence" value="ECO:0007669"/>
    <property type="project" value="TreeGrafter"/>
</dbReference>
<evidence type="ECO:0000256" key="1">
    <source>
        <dbReference type="SAM" id="Coils"/>
    </source>
</evidence>
<dbReference type="AlphaFoldDB" id="A0AAW2ZME6"/>
<reference evidence="2 3" key="1">
    <citation type="submission" date="2024-03" db="EMBL/GenBank/DDBJ databases">
        <title>The Acrasis kona genome and developmental transcriptomes reveal deep origins of eukaryotic multicellular pathways.</title>
        <authorList>
            <person name="Sheikh S."/>
            <person name="Fu C.-J."/>
            <person name="Brown M.W."/>
            <person name="Baldauf S.L."/>
        </authorList>
    </citation>
    <scope>NUCLEOTIDE SEQUENCE [LARGE SCALE GENOMIC DNA]</scope>
    <source>
        <strain evidence="2 3">ATCC MYA-3509</strain>
    </source>
</reference>
<dbReference type="GO" id="GO:0033596">
    <property type="term" value="C:TSC1-TSC2 complex"/>
    <property type="evidence" value="ECO:0007669"/>
    <property type="project" value="TreeGrafter"/>
</dbReference>
<evidence type="ECO:0000313" key="3">
    <source>
        <dbReference type="Proteomes" id="UP001431209"/>
    </source>
</evidence>
<protein>
    <submittedName>
        <fullName evidence="2">Uncharacterized protein</fullName>
    </submittedName>
</protein>
<dbReference type="PANTHER" id="PTHR15154">
    <property type="entry name" value="HAMARTIN"/>
    <property type="match status" value="1"/>
</dbReference>
<accession>A0AAW2ZME6</accession>
<organism evidence="2 3">
    <name type="scientific">Acrasis kona</name>
    <dbReference type="NCBI Taxonomy" id="1008807"/>
    <lineage>
        <taxon>Eukaryota</taxon>
        <taxon>Discoba</taxon>
        <taxon>Heterolobosea</taxon>
        <taxon>Tetramitia</taxon>
        <taxon>Eutetramitia</taxon>
        <taxon>Acrasidae</taxon>
        <taxon>Acrasis</taxon>
    </lineage>
</organism>
<dbReference type="PANTHER" id="PTHR15154:SF2">
    <property type="entry name" value="HAMARTIN"/>
    <property type="match status" value="1"/>
</dbReference>
<dbReference type="Proteomes" id="UP001431209">
    <property type="component" value="Unassembled WGS sequence"/>
</dbReference>
<dbReference type="InterPro" id="IPR007483">
    <property type="entry name" value="Hamartin"/>
</dbReference>
<feature type="non-terminal residue" evidence="2">
    <location>
        <position position="1"/>
    </location>
</feature>
<comment type="caution">
    <text evidence="2">The sequence shown here is derived from an EMBL/GenBank/DDBJ whole genome shotgun (WGS) entry which is preliminary data.</text>
</comment>
<keyword evidence="1" id="KW-0175">Coiled coil</keyword>
<name>A0AAW2ZME6_9EUKA</name>